<dbReference type="EMBL" id="FPBH01000006">
    <property type="protein sequence ID" value="SFT98677.1"/>
    <property type="molecule type" value="Genomic_DNA"/>
</dbReference>
<proteinExistence type="inferred from homology"/>
<dbReference type="InterPro" id="IPR001915">
    <property type="entry name" value="Peptidase_M48"/>
</dbReference>
<reference evidence="9 10" key="1">
    <citation type="submission" date="2016-10" db="EMBL/GenBank/DDBJ databases">
        <authorList>
            <person name="de Groot N.N."/>
        </authorList>
    </citation>
    <scope>NUCLEOTIDE SEQUENCE [LARGE SCALE GENOMIC DNA]</scope>
    <source>
        <strain evidence="9 10">LMG 27731</strain>
    </source>
</reference>
<dbReference type="InterPro" id="IPR051156">
    <property type="entry name" value="Mito/Outer_Membr_Metalloprot"/>
</dbReference>
<feature type="compositionally biased region" description="Basic residues" evidence="7">
    <location>
        <begin position="1"/>
        <end position="10"/>
    </location>
</feature>
<name>A0A1I7CGX7_9BURK</name>
<dbReference type="CDD" id="cd07331">
    <property type="entry name" value="M48C_Oma1_like"/>
    <property type="match status" value="1"/>
</dbReference>
<evidence type="ECO:0000256" key="6">
    <source>
        <dbReference type="RuleBase" id="RU003983"/>
    </source>
</evidence>
<evidence type="ECO:0000256" key="5">
    <source>
        <dbReference type="ARBA" id="ARBA00023049"/>
    </source>
</evidence>
<dbReference type="Gene3D" id="3.30.2010.10">
    <property type="entry name" value="Metalloproteases ('zincins'), catalytic domain"/>
    <property type="match status" value="1"/>
</dbReference>
<dbReference type="GO" id="GO:0051603">
    <property type="term" value="P:proteolysis involved in protein catabolic process"/>
    <property type="evidence" value="ECO:0007669"/>
    <property type="project" value="TreeGrafter"/>
</dbReference>
<evidence type="ECO:0000256" key="1">
    <source>
        <dbReference type="ARBA" id="ARBA00022670"/>
    </source>
</evidence>
<keyword evidence="2" id="KW-0479">Metal-binding</keyword>
<evidence type="ECO:0000259" key="8">
    <source>
        <dbReference type="Pfam" id="PF01435"/>
    </source>
</evidence>
<gene>
    <name evidence="9" type="ORF">SAMN05192563_1006238</name>
</gene>
<evidence type="ECO:0000313" key="9">
    <source>
        <dbReference type="EMBL" id="SFT98677.1"/>
    </source>
</evidence>
<dbReference type="PANTHER" id="PTHR22726">
    <property type="entry name" value="METALLOENDOPEPTIDASE OMA1"/>
    <property type="match status" value="1"/>
</dbReference>
<feature type="region of interest" description="Disordered" evidence="7">
    <location>
        <begin position="65"/>
        <end position="165"/>
    </location>
</feature>
<evidence type="ECO:0000256" key="2">
    <source>
        <dbReference type="ARBA" id="ARBA00022723"/>
    </source>
</evidence>
<dbReference type="PANTHER" id="PTHR22726:SF1">
    <property type="entry name" value="METALLOENDOPEPTIDASE OMA1, MITOCHONDRIAL"/>
    <property type="match status" value="1"/>
</dbReference>
<organism evidence="9 10">
    <name type="scientific">Paraburkholderia aspalathi</name>
    <dbReference type="NCBI Taxonomy" id="1324617"/>
    <lineage>
        <taxon>Bacteria</taxon>
        <taxon>Pseudomonadati</taxon>
        <taxon>Pseudomonadota</taxon>
        <taxon>Betaproteobacteria</taxon>
        <taxon>Burkholderiales</taxon>
        <taxon>Burkholderiaceae</taxon>
        <taxon>Paraburkholderia</taxon>
    </lineage>
</organism>
<protein>
    <submittedName>
        <fullName evidence="9">Peptidase family M48</fullName>
    </submittedName>
</protein>
<evidence type="ECO:0000256" key="7">
    <source>
        <dbReference type="SAM" id="MobiDB-lite"/>
    </source>
</evidence>
<dbReference type="GO" id="GO:0016020">
    <property type="term" value="C:membrane"/>
    <property type="evidence" value="ECO:0007669"/>
    <property type="project" value="TreeGrafter"/>
</dbReference>
<dbReference type="Pfam" id="PF01435">
    <property type="entry name" value="Peptidase_M48"/>
    <property type="match status" value="1"/>
</dbReference>
<evidence type="ECO:0000313" key="10">
    <source>
        <dbReference type="Proteomes" id="UP000198844"/>
    </source>
</evidence>
<keyword evidence="1 6" id="KW-0645">Protease</keyword>
<feature type="compositionally biased region" description="Low complexity" evidence="7">
    <location>
        <begin position="127"/>
        <end position="156"/>
    </location>
</feature>
<comment type="similarity">
    <text evidence="6">Belongs to the peptidase M48 family.</text>
</comment>
<feature type="domain" description="Peptidase M48" evidence="8">
    <location>
        <begin position="217"/>
        <end position="396"/>
    </location>
</feature>
<dbReference type="AlphaFoldDB" id="A0A1I7CGX7"/>
<feature type="region of interest" description="Disordered" evidence="7">
    <location>
        <begin position="1"/>
        <end position="22"/>
    </location>
</feature>
<accession>A0A1I7CGX7</accession>
<dbReference type="Proteomes" id="UP000198844">
    <property type="component" value="Unassembled WGS sequence"/>
</dbReference>
<keyword evidence="4 6" id="KW-0862">Zinc</keyword>
<keyword evidence="3 6" id="KW-0378">Hydrolase</keyword>
<feature type="compositionally biased region" description="Low complexity" evidence="7">
    <location>
        <begin position="65"/>
        <end position="118"/>
    </location>
</feature>
<dbReference type="GO" id="GO:0046872">
    <property type="term" value="F:metal ion binding"/>
    <property type="evidence" value="ECO:0007669"/>
    <property type="project" value="UniProtKB-KW"/>
</dbReference>
<comment type="cofactor">
    <cofactor evidence="6">
        <name>Zn(2+)</name>
        <dbReference type="ChEBI" id="CHEBI:29105"/>
    </cofactor>
    <text evidence="6">Binds 1 zinc ion per subunit.</text>
</comment>
<sequence>MTMRQSKRGARPVSDASGMSSLKAGRAVRRAVLALGCASLVLAAPLSAYATAMPAAGSSAAAATTNTPAPAAAPTTTPAATAKSAPNTSSPENATSAATGATSATNAGSAPAAAMPPASTQPPPAPVTAKTPAATSSPAAAAKAPAATSTPAAANTPTPPTYSAPNTQLRYGGYLVFRNLIPSPMLEAQAAEEFNQITYGAEHANRLYGDTDAHVTRVRSIVDKMIPYSLKWNERAKGWKWDVAVVRSPDIRMYCLPGGKIVVYSGLLDRTHLNDNELGMLIGHEIAHALREHARERLGELQSSQLDSSGTIPQLFGLADLGAAPLGIGSRLLEMKYEGTDETEADVIGSDIASRAGFDPRAAVTLWDKLATATRSNRDQGYIYVHPYTPARRQDIIKRLPDMLPLYAKAIGKTVDALPDYAGMGRPRRKPISSE</sequence>
<keyword evidence="5 6" id="KW-0482">Metalloprotease</keyword>
<evidence type="ECO:0000256" key="4">
    <source>
        <dbReference type="ARBA" id="ARBA00022833"/>
    </source>
</evidence>
<dbReference type="GO" id="GO:0004222">
    <property type="term" value="F:metalloendopeptidase activity"/>
    <property type="evidence" value="ECO:0007669"/>
    <property type="project" value="InterPro"/>
</dbReference>
<evidence type="ECO:0000256" key="3">
    <source>
        <dbReference type="ARBA" id="ARBA00022801"/>
    </source>
</evidence>